<proteinExistence type="predicted"/>
<gene>
    <name evidence="1" type="ORF">B5M45_30560</name>
</gene>
<name>A0A1X0XIR6_MYCSI</name>
<reference evidence="1 2" key="1">
    <citation type="submission" date="2017-03" db="EMBL/GenBank/DDBJ databases">
        <title>Genomic insights into Mycobacterium simiae human colonization.</title>
        <authorList>
            <person name="Steffani J.L."/>
            <person name="Brunck M.E."/>
            <person name="Cruz E."/>
            <person name="Montiel R."/>
            <person name="Barona F."/>
        </authorList>
    </citation>
    <scope>NUCLEOTIDE SEQUENCE [LARGE SCALE GENOMIC DNA]</scope>
    <source>
        <strain evidence="1 2">MsiGto</strain>
    </source>
</reference>
<keyword evidence="2" id="KW-1185">Reference proteome</keyword>
<dbReference type="EMBL" id="MZZM01000045">
    <property type="protein sequence ID" value="ORJ52728.1"/>
    <property type="molecule type" value="Genomic_DNA"/>
</dbReference>
<organism evidence="1 2">
    <name type="scientific">Mycobacterium simiae</name>
    <name type="common">Mycobacterium habana</name>
    <dbReference type="NCBI Taxonomy" id="1784"/>
    <lineage>
        <taxon>Bacteria</taxon>
        <taxon>Bacillati</taxon>
        <taxon>Actinomycetota</taxon>
        <taxon>Actinomycetes</taxon>
        <taxon>Mycobacteriales</taxon>
        <taxon>Mycobacteriaceae</taxon>
        <taxon>Mycobacterium</taxon>
        <taxon>Mycobacterium simiae complex</taxon>
    </lineage>
</organism>
<comment type="caution">
    <text evidence="1">The sequence shown here is derived from an EMBL/GenBank/DDBJ whole genome shotgun (WGS) entry which is preliminary data.</text>
</comment>
<evidence type="ECO:0000313" key="1">
    <source>
        <dbReference type="EMBL" id="ORJ52728.1"/>
    </source>
</evidence>
<dbReference type="Proteomes" id="UP000193040">
    <property type="component" value="Unassembled WGS sequence"/>
</dbReference>
<accession>A0A1X0XIR6</accession>
<evidence type="ECO:0000313" key="2">
    <source>
        <dbReference type="Proteomes" id="UP000193040"/>
    </source>
</evidence>
<protein>
    <submittedName>
        <fullName evidence="1">Uncharacterized protein</fullName>
    </submittedName>
</protein>
<dbReference type="AlphaFoldDB" id="A0A1X0XIR6"/>
<sequence>MRPPAGLPAVDDLMVDTRHWSRVDADVVAARGVFVDADGVALFGFLTSPVNSDRATQRGPRVRGDRIPE</sequence>